<evidence type="ECO:0000259" key="8">
    <source>
        <dbReference type="PROSITE" id="PS50011"/>
    </source>
</evidence>
<feature type="transmembrane region" description="Helical" evidence="7">
    <location>
        <begin position="412"/>
        <end position="437"/>
    </location>
</feature>
<feature type="compositionally biased region" description="Pro residues" evidence="6">
    <location>
        <begin position="353"/>
        <end position="365"/>
    </location>
</feature>
<evidence type="ECO:0000256" key="3">
    <source>
        <dbReference type="ARBA" id="ARBA00022741"/>
    </source>
</evidence>
<dbReference type="EC" id="2.7.11.1" evidence="1"/>
<protein>
    <recommendedName>
        <fullName evidence="1">non-specific serine/threonine protein kinase</fullName>
        <ecNumber evidence="1">2.7.11.1</ecNumber>
    </recommendedName>
</protein>
<organism evidence="9 10">
    <name type="scientific">Pendulispora albinea</name>
    <dbReference type="NCBI Taxonomy" id="2741071"/>
    <lineage>
        <taxon>Bacteria</taxon>
        <taxon>Pseudomonadati</taxon>
        <taxon>Myxococcota</taxon>
        <taxon>Myxococcia</taxon>
        <taxon>Myxococcales</taxon>
        <taxon>Sorangiineae</taxon>
        <taxon>Pendulisporaceae</taxon>
        <taxon>Pendulispora</taxon>
    </lineage>
</organism>
<dbReference type="PANTHER" id="PTHR43671">
    <property type="entry name" value="SERINE/THREONINE-PROTEIN KINASE NEK"/>
    <property type="match status" value="1"/>
</dbReference>
<accession>A0ABZ2LRD7</accession>
<dbReference type="Gene3D" id="1.10.510.10">
    <property type="entry name" value="Transferase(Phosphotransferase) domain 1"/>
    <property type="match status" value="1"/>
</dbReference>
<dbReference type="Gene3D" id="3.30.200.20">
    <property type="entry name" value="Phosphorylase Kinase, domain 1"/>
    <property type="match status" value="1"/>
</dbReference>
<sequence>MGIVEAAIQHGPGERVRIVAFKRLLPEASREKRHRDMFLREARLATMLEHPNVVRALDCGQLKGEVFIAMEFVEGETLSSLFDVLRAKGHRVHPAVAAHILALVCDGLHAAHELCDANGVKLNLVHRDVSPHNVMIARDGEVKLLDFGVAKIDASDVLTRTGEVKGKAAYMSPEQVMSDPLDRRSDLYSVGALLFECIAGRKMWEGSEMEVIRALTQGQAPSLAEWAPDAPQELCQLHARLVARSPENRPPSARHVADELRAYVGTSGVMPDQWMLEQSLFGLFAGEAHRRREALRSAVANADLPDLLKQRLIEQVIFTQSGVHTRSYHPPAPPQVVMPDDTAQTVAAGPITDPIPPPMVPPEPPSRSLAANPEAAPQASQASQAGQASQASQQQAPARPPQVSTIQETRRYAMLGIALVVLAVAIVLLYCLSMLYLRR</sequence>
<dbReference type="PROSITE" id="PS50011">
    <property type="entry name" value="PROTEIN_KINASE_DOM"/>
    <property type="match status" value="1"/>
</dbReference>
<name>A0ABZ2LRD7_9BACT</name>
<dbReference type="InterPro" id="IPR011009">
    <property type="entry name" value="Kinase-like_dom_sf"/>
</dbReference>
<feature type="domain" description="Protein kinase" evidence="8">
    <location>
        <begin position="1"/>
        <end position="264"/>
    </location>
</feature>
<keyword evidence="7" id="KW-1133">Transmembrane helix</keyword>
<dbReference type="CDD" id="cd14014">
    <property type="entry name" value="STKc_PknB_like"/>
    <property type="match status" value="1"/>
</dbReference>
<reference evidence="9 10" key="1">
    <citation type="submission" date="2021-12" db="EMBL/GenBank/DDBJ databases">
        <title>Discovery of the Pendulisporaceae a myxobacterial family with distinct sporulation behavior and unique specialized metabolism.</title>
        <authorList>
            <person name="Garcia R."/>
            <person name="Popoff A."/>
            <person name="Bader C.D."/>
            <person name="Loehr J."/>
            <person name="Walesch S."/>
            <person name="Walt C."/>
            <person name="Boldt J."/>
            <person name="Bunk B."/>
            <person name="Haeckl F.J.F.P.J."/>
            <person name="Gunesch A.P."/>
            <person name="Birkelbach J."/>
            <person name="Nuebel U."/>
            <person name="Pietschmann T."/>
            <person name="Bach T."/>
            <person name="Mueller R."/>
        </authorList>
    </citation>
    <scope>NUCLEOTIDE SEQUENCE [LARGE SCALE GENOMIC DNA]</scope>
    <source>
        <strain evidence="9 10">MSr11954</strain>
    </source>
</reference>
<keyword evidence="9" id="KW-0723">Serine/threonine-protein kinase</keyword>
<keyword evidence="4 9" id="KW-0418">Kinase</keyword>
<evidence type="ECO:0000256" key="7">
    <source>
        <dbReference type="SAM" id="Phobius"/>
    </source>
</evidence>
<evidence type="ECO:0000256" key="5">
    <source>
        <dbReference type="ARBA" id="ARBA00022840"/>
    </source>
</evidence>
<dbReference type="PROSITE" id="PS00109">
    <property type="entry name" value="PROTEIN_KINASE_TYR"/>
    <property type="match status" value="1"/>
</dbReference>
<keyword evidence="3" id="KW-0547">Nucleotide-binding</keyword>
<dbReference type="PANTHER" id="PTHR43671:SF13">
    <property type="entry name" value="SERINE_THREONINE-PROTEIN KINASE NEK2"/>
    <property type="match status" value="1"/>
</dbReference>
<feature type="compositionally biased region" description="Low complexity" evidence="6">
    <location>
        <begin position="368"/>
        <end position="397"/>
    </location>
</feature>
<keyword evidence="5" id="KW-0067">ATP-binding</keyword>
<evidence type="ECO:0000313" key="9">
    <source>
        <dbReference type="EMBL" id="WXB12448.1"/>
    </source>
</evidence>
<evidence type="ECO:0000256" key="1">
    <source>
        <dbReference type="ARBA" id="ARBA00012513"/>
    </source>
</evidence>
<dbReference type="EMBL" id="CP089984">
    <property type="protein sequence ID" value="WXB12448.1"/>
    <property type="molecule type" value="Genomic_DNA"/>
</dbReference>
<dbReference type="GO" id="GO:0004674">
    <property type="term" value="F:protein serine/threonine kinase activity"/>
    <property type="evidence" value="ECO:0007669"/>
    <property type="project" value="UniProtKB-KW"/>
</dbReference>
<dbReference type="Proteomes" id="UP001370348">
    <property type="component" value="Chromosome"/>
</dbReference>
<feature type="region of interest" description="Disordered" evidence="6">
    <location>
        <begin position="346"/>
        <end position="403"/>
    </location>
</feature>
<keyword evidence="10" id="KW-1185">Reference proteome</keyword>
<dbReference type="SUPFAM" id="SSF56112">
    <property type="entry name" value="Protein kinase-like (PK-like)"/>
    <property type="match status" value="1"/>
</dbReference>
<keyword evidence="7" id="KW-0812">Transmembrane</keyword>
<evidence type="ECO:0000313" key="10">
    <source>
        <dbReference type="Proteomes" id="UP001370348"/>
    </source>
</evidence>
<dbReference type="InterPro" id="IPR050660">
    <property type="entry name" value="NEK_Ser/Thr_kinase"/>
</dbReference>
<keyword evidence="2" id="KW-0808">Transferase</keyword>
<proteinExistence type="predicted"/>
<dbReference type="InterPro" id="IPR000719">
    <property type="entry name" value="Prot_kinase_dom"/>
</dbReference>
<gene>
    <name evidence="9" type="ORF">LZC94_31945</name>
</gene>
<keyword evidence="7" id="KW-0472">Membrane</keyword>
<dbReference type="Pfam" id="PF00069">
    <property type="entry name" value="Pkinase"/>
    <property type="match status" value="1"/>
</dbReference>
<evidence type="ECO:0000256" key="6">
    <source>
        <dbReference type="SAM" id="MobiDB-lite"/>
    </source>
</evidence>
<evidence type="ECO:0000256" key="4">
    <source>
        <dbReference type="ARBA" id="ARBA00022777"/>
    </source>
</evidence>
<evidence type="ECO:0000256" key="2">
    <source>
        <dbReference type="ARBA" id="ARBA00022679"/>
    </source>
</evidence>
<dbReference type="InterPro" id="IPR008266">
    <property type="entry name" value="Tyr_kinase_AS"/>
</dbReference>